<evidence type="ECO:0000313" key="2">
    <source>
        <dbReference type="EMBL" id="KAF1838760.1"/>
    </source>
</evidence>
<keyword evidence="3" id="KW-1185">Reference proteome</keyword>
<name>A0A6A5KRJ2_9PLEO</name>
<gene>
    <name evidence="2" type="ORF">BDW02DRAFT_337160</name>
</gene>
<protein>
    <submittedName>
        <fullName evidence="2">Uncharacterized protein</fullName>
    </submittedName>
</protein>
<accession>A0A6A5KRJ2</accession>
<sequence length="90" mass="10701">MYSFSYVYVYLVPCVLYYVHCLFVCLLFQSAHTLFYCLLVRFMPFRLPFILCKRIWGGRRNIYAGVAMWAGSSEGRVMVSLKMYLVSERR</sequence>
<reference evidence="2" key="1">
    <citation type="submission" date="2020-01" db="EMBL/GenBank/DDBJ databases">
        <authorList>
            <consortium name="DOE Joint Genome Institute"/>
            <person name="Haridas S."/>
            <person name="Albert R."/>
            <person name="Binder M."/>
            <person name="Bloem J."/>
            <person name="Labutti K."/>
            <person name="Salamov A."/>
            <person name="Andreopoulos B."/>
            <person name="Baker S.E."/>
            <person name="Barry K."/>
            <person name="Bills G."/>
            <person name="Bluhm B.H."/>
            <person name="Cannon C."/>
            <person name="Castanera R."/>
            <person name="Culley D.E."/>
            <person name="Daum C."/>
            <person name="Ezra D."/>
            <person name="Gonzalez J.B."/>
            <person name="Henrissat B."/>
            <person name="Kuo A."/>
            <person name="Liang C."/>
            <person name="Lipzen A."/>
            <person name="Lutzoni F."/>
            <person name="Magnuson J."/>
            <person name="Mondo S."/>
            <person name="Nolan M."/>
            <person name="Ohm R."/>
            <person name="Pangilinan J."/>
            <person name="Park H.-J."/>
            <person name="Ramirez L."/>
            <person name="Alfaro M."/>
            <person name="Sun H."/>
            <person name="Tritt A."/>
            <person name="Yoshinaga Y."/>
            <person name="Zwiers L.-H."/>
            <person name="Turgeon B.G."/>
            <person name="Goodwin S.B."/>
            <person name="Spatafora J.W."/>
            <person name="Crous P.W."/>
            <person name="Grigoriev I.V."/>
        </authorList>
    </citation>
    <scope>NUCLEOTIDE SEQUENCE</scope>
    <source>
        <strain evidence="2">P77</strain>
    </source>
</reference>
<dbReference type="AlphaFoldDB" id="A0A6A5KRJ2"/>
<dbReference type="Proteomes" id="UP000800040">
    <property type="component" value="Unassembled WGS sequence"/>
</dbReference>
<proteinExistence type="predicted"/>
<evidence type="ECO:0000256" key="1">
    <source>
        <dbReference type="SAM" id="Phobius"/>
    </source>
</evidence>
<organism evidence="2 3">
    <name type="scientific">Decorospora gaudefroyi</name>
    <dbReference type="NCBI Taxonomy" id="184978"/>
    <lineage>
        <taxon>Eukaryota</taxon>
        <taxon>Fungi</taxon>
        <taxon>Dikarya</taxon>
        <taxon>Ascomycota</taxon>
        <taxon>Pezizomycotina</taxon>
        <taxon>Dothideomycetes</taxon>
        <taxon>Pleosporomycetidae</taxon>
        <taxon>Pleosporales</taxon>
        <taxon>Pleosporineae</taxon>
        <taxon>Pleosporaceae</taxon>
        <taxon>Decorospora</taxon>
    </lineage>
</organism>
<keyword evidence="1" id="KW-1133">Transmembrane helix</keyword>
<evidence type="ECO:0000313" key="3">
    <source>
        <dbReference type="Proteomes" id="UP000800040"/>
    </source>
</evidence>
<dbReference type="EMBL" id="ML975249">
    <property type="protein sequence ID" value="KAF1838760.1"/>
    <property type="molecule type" value="Genomic_DNA"/>
</dbReference>
<keyword evidence="1" id="KW-0472">Membrane</keyword>
<feature type="transmembrane region" description="Helical" evidence="1">
    <location>
        <begin position="6"/>
        <end position="28"/>
    </location>
</feature>
<keyword evidence="1" id="KW-0812">Transmembrane</keyword>